<evidence type="ECO:0000256" key="1">
    <source>
        <dbReference type="SAM" id="Coils"/>
    </source>
</evidence>
<evidence type="ECO:0000259" key="2">
    <source>
        <dbReference type="Pfam" id="PF15919"/>
    </source>
</evidence>
<organism evidence="3 4">
    <name type="scientific">candidate division CPR1 bacterium GW2011_GWA2_42_17</name>
    <dbReference type="NCBI Taxonomy" id="1618341"/>
    <lineage>
        <taxon>Bacteria</taxon>
        <taxon>candidate division CPR1</taxon>
    </lineage>
</organism>
<sequence>MVMALKQNKKLQFKVLLEQDEDGLYVASAPELPGCHTQGKTLKEVRTRIKEAIELVLEAEQRIETKTKKTITSYPRFLGIENIAIPLYA</sequence>
<dbReference type="InterPro" id="IPR035069">
    <property type="entry name" value="TTHA1013/TTHA0281-like"/>
</dbReference>
<dbReference type="PANTHER" id="PTHR34504:SF2">
    <property type="entry name" value="UPF0150 PROTEIN SSL0259"/>
    <property type="match status" value="1"/>
</dbReference>
<dbReference type="Pfam" id="PF15919">
    <property type="entry name" value="HicB_lk_antitox"/>
    <property type="match status" value="1"/>
</dbReference>
<comment type="caution">
    <text evidence="3">The sequence shown here is derived from an EMBL/GenBank/DDBJ whole genome shotgun (WGS) entry which is preliminary data.</text>
</comment>
<name>A0A0G1B9W1_9BACT</name>
<dbReference type="InterPro" id="IPR031807">
    <property type="entry name" value="HicB-like"/>
</dbReference>
<protein>
    <recommendedName>
        <fullName evidence="2">HicB-like antitoxin of toxin-antitoxin system domain-containing protein</fullName>
    </recommendedName>
</protein>
<accession>A0A0G1B9W1</accession>
<evidence type="ECO:0000313" key="4">
    <source>
        <dbReference type="Proteomes" id="UP000034875"/>
    </source>
</evidence>
<dbReference type="Gene3D" id="3.30.160.250">
    <property type="match status" value="1"/>
</dbReference>
<reference evidence="3 4" key="1">
    <citation type="journal article" date="2015" name="Nature">
        <title>rRNA introns, odd ribosomes, and small enigmatic genomes across a large radiation of phyla.</title>
        <authorList>
            <person name="Brown C.T."/>
            <person name="Hug L.A."/>
            <person name="Thomas B.C."/>
            <person name="Sharon I."/>
            <person name="Castelle C.J."/>
            <person name="Singh A."/>
            <person name="Wilkins M.J."/>
            <person name="Williams K.H."/>
            <person name="Banfield J.F."/>
        </authorList>
    </citation>
    <scope>NUCLEOTIDE SEQUENCE [LARGE SCALE GENOMIC DNA]</scope>
</reference>
<dbReference type="PANTHER" id="PTHR34504">
    <property type="entry name" value="ANTITOXIN HICB"/>
    <property type="match status" value="1"/>
</dbReference>
<dbReference type="SUPFAM" id="SSF143100">
    <property type="entry name" value="TTHA1013/TTHA0281-like"/>
    <property type="match status" value="1"/>
</dbReference>
<dbReference type="EMBL" id="LCCZ01000033">
    <property type="protein sequence ID" value="KKS43096.1"/>
    <property type="molecule type" value="Genomic_DNA"/>
</dbReference>
<dbReference type="PATRIC" id="fig|1618341.3.peg.529"/>
<dbReference type="InterPro" id="IPR051404">
    <property type="entry name" value="TA_system_antitoxin"/>
</dbReference>
<keyword evidence="1" id="KW-0175">Coiled coil</keyword>
<feature type="domain" description="HicB-like antitoxin of toxin-antitoxin system" evidence="2">
    <location>
        <begin position="13"/>
        <end position="67"/>
    </location>
</feature>
<dbReference type="Proteomes" id="UP000034875">
    <property type="component" value="Unassembled WGS sequence"/>
</dbReference>
<feature type="coiled-coil region" evidence="1">
    <location>
        <begin position="42"/>
        <end position="69"/>
    </location>
</feature>
<evidence type="ECO:0000313" key="3">
    <source>
        <dbReference type="EMBL" id="KKS43096.1"/>
    </source>
</evidence>
<dbReference type="AlphaFoldDB" id="A0A0G1B9W1"/>
<proteinExistence type="predicted"/>
<gene>
    <name evidence="3" type="ORF">UV05_C0033G0008</name>
</gene>